<keyword evidence="3" id="KW-1185">Reference proteome</keyword>
<feature type="region of interest" description="Disordered" evidence="1">
    <location>
        <begin position="35"/>
        <end position="72"/>
    </location>
</feature>
<proteinExistence type="predicted"/>
<reference evidence="2 3" key="1">
    <citation type="journal article" date="2018" name="Nat. Ecol. Evol.">
        <title>Pezizomycetes genomes reveal the molecular basis of ectomycorrhizal truffle lifestyle.</title>
        <authorList>
            <person name="Murat C."/>
            <person name="Payen T."/>
            <person name="Noel B."/>
            <person name="Kuo A."/>
            <person name="Morin E."/>
            <person name="Chen J."/>
            <person name="Kohler A."/>
            <person name="Krizsan K."/>
            <person name="Balestrini R."/>
            <person name="Da Silva C."/>
            <person name="Montanini B."/>
            <person name="Hainaut M."/>
            <person name="Levati E."/>
            <person name="Barry K.W."/>
            <person name="Belfiori B."/>
            <person name="Cichocki N."/>
            <person name="Clum A."/>
            <person name="Dockter R.B."/>
            <person name="Fauchery L."/>
            <person name="Guy J."/>
            <person name="Iotti M."/>
            <person name="Le Tacon F."/>
            <person name="Lindquist E.A."/>
            <person name="Lipzen A."/>
            <person name="Malagnac F."/>
            <person name="Mello A."/>
            <person name="Molinier V."/>
            <person name="Miyauchi S."/>
            <person name="Poulain J."/>
            <person name="Riccioni C."/>
            <person name="Rubini A."/>
            <person name="Sitrit Y."/>
            <person name="Splivallo R."/>
            <person name="Traeger S."/>
            <person name="Wang M."/>
            <person name="Zifcakova L."/>
            <person name="Wipf D."/>
            <person name="Zambonelli A."/>
            <person name="Paolocci F."/>
            <person name="Nowrousian M."/>
            <person name="Ottonello S."/>
            <person name="Baldrian P."/>
            <person name="Spatafora J.W."/>
            <person name="Henrissat B."/>
            <person name="Nagy L.G."/>
            <person name="Aury J.M."/>
            <person name="Wincker P."/>
            <person name="Grigoriev I.V."/>
            <person name="Bonfante P."/>
            <person name="Martin F.M."/>
        </authorList>
    </citation>
    <scope>NUCLEOTIDE SEQUENCE [LARGE SCALE GENOMIC DNA]</scope>
    <source>
        <strain evidence="2 3">RN42</strain>
    </source>
</reference>
<feature type="compositionally biased region" description="Low complexity" evidence="1">
    <location>
        <begin position="35"/>
        <end position="50"/>
    </location>
</feature>
<evidence type="ECO:0000256" key="1">
    <source>
        <dbReference type="SAM" id="MobiDB-lite"/>
    </source>
</evidence>
<protein>
    <submittedName>
        <fullName evidence="2">Uncharacterized protein</fullName>
    </submittedName>
</protein>
<dbReference type="EMBL" id="ML119681">
    <property type="protein sequence ID" value="RPA81282.1"/>
    <property type="molecule type" value="Genomic_DNA"/>
</dbReference>
<accession>A0A3N4I5A4</accession>
<dbReference type="Proteomes" id="UP000275078">
    <property type="component" value="Unassembled WGS sequence"/>
</dbReference>
<gene>
    <name evidence="2" type="ORF">BJ508DRAFT_376600</name>
</gene>
<organism evidence="2 3">
    <name type="scientific">Ascobolus immersus RN42</name>
    <dbReference type="NCBI Taxonomy" id="1160509"/>
    <lineage>
        <taxon>Eukaryota</taxon>
        <taxon>Fungi</taxon>
        <taxon>Dikarya</taxon>
        <taxon>Ascomycota</taxon>
        <taxon>Pezizomycotina</taxon>
        <taxon>Pezizomycetes</taxon>
        <taxon>Pezizales</taxon>
        <taxon>Ascobolaceae</taxon>
        <taxon>Ascobolus</taxon>
    </lineage>
</organism>
<evidence type="ECO:0000313" key="2">
    <source>
        <dbReference type="EMBL" id="RPA81282.1"/>
    </source>
</evidence>
<dbReference type="AlphaFoldDB" id="A0A3N4I5A4"/>
<sequence>MILGMGSCAEAILTNWLKNSQDLPLLVPWPRSMATFTPQSPSTPTSDESPYISERESRESQACVPQRSSETSSWPLPIRYRDRGFAFRKHIVVSHGCRTYLRATKCELSNRNEGLAGAAMRVDNEIPGTRIPGSVQYTNGAGELWASQLRRSEVAGYFTRTMRGGSSLFVKERHSMYG</sequence>
<name>A0A3N4I5A4_ASCIM</name>
<evidence type="ECO:0000313" key="3">
    <source>
        <dbReference type="Proteomes" id="UP000275078"/>
    </source>
</evidence>